<comment type="similarity">
    <text evidence="2">Belongs to the RLP family.</text>
</comment>
<dbReference type="InterPro" id="IPR013210">
    <property type="entry name" value="LRR_N_plant-typ"/>
</dbReference>
<accession>D3IVQ5</accession>
<dbReference type="FunFam" id="3.80.10.10:FF:000213">
    <property type="entry name" value="Tyrosine-sulfated glycopeptide receptor 1"/>
    <property type="match status" value="1"/>
</dbReference>
<evidence type="ECO:0000256" key="4">
    <source>
        <dbReference type="ARBA" id="ARBA00022614"/>
    </source>
</evidence>
<protein>
    <submittedName>
        <fullName evidence="13">Putative phytosulfokine receptor</fullName>
    </submittedName>
</protein>
<dbReference type="InterPro" id="IPR051502">
    <property type="entry name" value="RLP_Defense_Trigger"/>
</dbReference>
<evidence type="ECO:0000256" key="1">
    <source>
        <dbReference type="ARBA" id="ARBA00004251"/>
    </source>
</evidence>
<keyword evidence="6" id="KW-0732">Signal</keyword>
<comment type="subcellular location">
    <subcellularLocation>
        <location evidence="1">Cell membrane</location>
        <topology evidence="1">Single-pass type I membrane protein</topology>
    </subcellularLocation>
</comment>
<keyword evidence="3" id="KW-1003">Cell membrane</keyword>
<keyword evidence="7" id="KW-0677">Repeat</keyword>
<evidence type="ECO:0000256" key="3">
    <source>
        <dbReference type="ARBA" id="ARBA00022475"/>
    </source>
</evidence>
<dbReference type="SUPFAM" id="SSF52058">
    <property type="entry name" value="L domain-like"/>
    <property type="match status" value="2"/>
</dbReference>
<dbReference type="EMBL" id="GQ252881">
    <property type="protein sequence ID" value="ADB85395.1"/>
    <property type="molecule type" value="Genomic_DNA"/>
</dbReference>
<dbReference type="Pfam" id="PF00560">
    <property type="entry name" value="LRR_1"/>
    <property type="match status" value="8"/>
</dbReference>
<keyword evidence="11" id="KW-0325">Glycoprotein</keyword>
<reference evidence="13" key="1">
    <citation type="journal article" date="2010" name="J. Integr. Plant Biol.">
        <title>Insights into the bamboo genome: syntenic relationships to rice and sorghum.</title>
        <authorList>
            <person name="Gui Y.J."/>
            <person name="Zhou Y."/>
            <person name="Wang Y."/>
            <person name="Wang S."/>
            <person name="Wang S.Y."/>
            <person name="Hu Y."/>
            <person name="Bo S.P."/>
            <person name="Chen H."/>
            <person name="Zhou C.P."/>
            <person name="Ma N.X."/>
            <person name="Zhang T.Z."/>
            <person name="Fan L.J."/>
        </authorList>
    </citation>
    <scope>NUCLEOTIDE SEQUENCE</scope>
    <source>
        <tissue evidence="13">Shoot</tissue>
    </source>
</reference>
<dbReference type="FunFam" id="3.80.10.10:FF:000530">
    <property type="entry name" value="Receptor-like protein 2"/>
    <property type="match status" value="1"/>
</dbReference>
<evidence type="ECO:0000256" key="6">
    <source>
        <dbReference type="ARBA" id="ARBA00022729"/>
    </source>
</evidence>
<dbReference type="InterPro" id="IPR003591">
    <property type="entry name" value="Leu-rich_rpt_typical-subtyp"/>
</dbReference>
<evidence type="ECO:0000259" key="12">
    <source>
        <dbReference type="Pfam" id="PF08263"/>
    </source>
</evidence>
<dbReference type="SMART" id="SM00369">
    <property type="entry name" value="LRR_TYP"/>
    <property type="match status" value="6"/>
</dbReference>
<evidence type="ECO:0000256" key="7">
    <source>
        <dbReference type="ARBA" id="ARBA00022737"/>
    </source>
</evidence>
<dbReference type="Pfam" id="PF08263">
    <property type="entry name" value="LRRNT_2"/>
    <property type="match status" value="1"/>
</dbReference>
<dbReference type="GO" id="GO:0051606">
    <property type="term" value="P:detection of stimulus"/>
    <property type="evidence" value="ECO:0007669"/>
    <property type="project" value="UniProtKB-ARBA"/>
</dbReference>
<dbReference type="PANTHER" id="PTHR48062:SF4">
    <property type="entry name" value="RECEPTOR-LIKE PROTEIN 2-RELATED"/>
    <property type="match status" value="1"/>
</dbReference>
<evidence type="ECO:0000256" key="10">
    <source>
        <dbReference type="ARBA" id="ARBA00023170"/>
    </source>
</evidence>
<evidence type="ECO:0000256" key="2">
    <source>
        <dbReference type="ARBA" id="ARBA00009592"/>
    </source>
</evidence>
<dbReference type="AlphaFoldDB" id="D3IVQ5"/>
<proteinExistence type="inferred from homology"/>
<keyword evidence="9" id="KW-0472">Membrane</keyword>
<dbReference type="Gene3D" id="3.80.10.10">
    <property type="entry name" value="Ribonuclease Inhibitor"/>
    <property type="match status" value="3"/>
</dbReference>
<evidence type="ECO:0000313" key="13">
    <source>
        <dbReference type="EMBL" id="ADB85395.1"/>
    </source>
</evidence>
<dbReference type="GO" id="GO:0005886">
    <property type="term" value="C:plasma membrane"/>
    <property type="evidence" value="ECO:0007669"/>
    <property type="project" value="UniProtKB-SubCell"/>
</dbReference>
<keyword evidence="10 13" id="KW-0675">Receptor</keyword>
<keyword evidence="8" id="KW-1133">Transmembrane helix</keyword>
<dbReference type="InterPro" id="IPR032675">
    <property type="entry name" value="LRR_dom_sf"/>
</dbReference>
<keyword evidence="4" id="KW-0433">Leucine-rich repeat</keyword>
<keyword evidence="5" id="KW-0812">Transmembrane</keyword>
<evidence type="ECO:0000256" key="5">
    <source>
        <dbReference type="ARBA" id="ARBA00022692"/>
    </source>
</evidence>
<name>D3IVQ5_PHYED</name>
<evidence type="ECO:0000256" key="9">
    <source>
        <dbReference type="ARBA" id="ARBA00023136"/>
    </source>
</evidence>
<sequence length="511" mass="55480">MALLTIAPYPTTACTLQEELSLLEFLADAEPAPDAGGSLAASWLNGTDCCRWEGITCGRNETVTHVSLSSKGLQGRISPSLGNLTGLLHVNLSCNSLTGSLPVELLYSGSIVVIDVSFNRLSGVLREIPSSTTKFRSLQVLNISWNFFRGHLPCTAWEVMNNLVELRARHNSFTGQIPASFCAGSPSHFAVLDLSYNQFSGGIPAGLGNCSMLRVLRAGHNNLSGTIPHELFSASALEYLAFPGNGLQGKLNGANIVKLANLTVLDLGKNGLTGEIPDSIGQLKRLEELHLDHNSMSGELPPALGNCSNLKLINLRGNSFSGELAKVNFSTLSNLRALDLFSNSFTGTIPGSIYSCSIIVALRLSSNNFQGQLSPRIRNLKSLSFLSLANNSFTHIMGTLRILKSFKYLSTLIIGSNFKGETIPEDQAIDGFEKLRILLMDNCQTSGEIPHWIENLTKLEILDLSNNRLIGLIPAWIKRLHLLYSGLIKQQPYWGYTNSLDGYANATLKKD</sequence>
<evidence type="ECO:0000256" key="8">
    <source>
        <dbReference type="ARBA" id="ARBA00022989"/>
    </source>
</evidence>
<dbReference type="PANTHER" id="PTHR48062">
    <property type="entry name" value="RECEPTOR-LIKE PROTEIN 14"/>
    <property type="match status" value="1"/>
</dbReference>
<dbReference type="FunFam" id="3.80.10.10:FF:000470">
    <property type="entry name" value="LRR receptor-like serine/threonine-protein kinase RPK2"/>
    <property type="match status" value="1"/>
</dbReference>
<dbReference type="PRINTS" id="PR00019">
    <property type="entry name" value="LEURICHRPT"/>
</dbReference>
<feature type="domain" description="Leucine-rich repeat-containing N-terminal plant-type" evidence="12">
    <location>
        <begin position="17"/>
        <end position="57"/>
    </location>
</feature>
<dbReference type="InterPro" id="IPR001611">
    <property type="entry name" value="Leu-rich_rpt"/>
</dbReference>
<evidence type="ECO:0000256" key="11">
    <source>
        <dbReference type="ARBA" id="ARBA00023180"/>
    </source>
</evidence>
<dbReference type="FunFam" id="3.80.10.10:FF:000403">
    <property type="entry name" value="Receptor-like protein 2"/>
    <property type="match status" value="1"/>
</dbReference>
<organism evidence="13">
    <name type="scientific">Phyllostachys edulis</name>
    <name type="common">Tortoise shell bamboo</name>
    <name type="synonym">Bambusa edulis</name>
    <dbReference type="NCBI Taxonomy" id="38705"/>
    <lineage>
        <taxon>Eukaryota</taxon>
        <taxon>Viridiplantae</taxon>
        <taxon>Streptophyta</taxon>
        <taxon>Embryophyta</taxon>
        <taxon>Tracheophyta</taxon>
        <taxon>Spermatophyta</taxon>
        <taxon>Magnoliopsida</taxon>
        <taxon>Liliopsida</taxon>
        <taxon>Poales</taxon>
        <taxon>Poaceae</taxon>
        <taxon>BOP clade</taxon>
        <taxon>Bambusoideae</taxon>
        <taxon>Arundinarodae</taxon>
        <taxon>Arundinarieae</taxon>
        <taxon>Arundinariinae</taxon>
        <taxon>Phyllostachys</taxon>
    </lineage>
</organism>